<dbReference type="Pfam" id="PF15513">
    <property type="entry name" value="DUF4651"/>
    <property type="match status" value="1"/>
</dbReference>
<gene>
    <name evidence="2" type="ORF">STRMA_1865</name>
</gene>
<evidence type="ECO:0000313" key="3">
    <source>
        <dbReference type="Proteomes" id="UP000003573"/>
    </source>
</evidence>
<accession>G5JWB9</accession>
<dbReference type="OrthoDB" id="2235810at2"/>
<protein>
    <recommendedName>
        <fullName evidence="4">DUF4651 domain-containing protein</fullName>
    </recommendedName>
</protein>
<organism evidence="2 3">
    <name type="scientific">Streptococcus macacae NCTC 11558</name>
    <dbReference type="NCBI Taxonomy" id="764298"/>
    <lineage>
        <taxon>Bacteria</taxon>
        <taxon>Bacillati</taxon>
        <taxon>Bacillota</taxon>
        <taxon>Bacilli</taxon>
        <taxon>Lactobacillales</taxon>
        <taxon>Streptococcaceae</taxon>
        <taxon>Streptococcus</taxon>
    </lineage>
</organism>
<feature type="transmembrane region" description="Helical" evidence="1">
    <location>
        <begin position="6"/>
        <end position="25"/>
    </location>
</feature>
<dbReference type="EMBL" id="AEUW02000001">
    <property type="protein sequence ID" value="EHJ51762.1"/>
    <property type="molecule type" value="Genomic_DNA"/>
</dbReference>
<keyword evidence="1" id="KW-1133">Transmembrane helix</keyword>
<dbReference type="InterPro" id="IPR028105">
    <property type="entry name" value="DUF4651"/>
</dbReference>
<proteinExistence type="predicted"/>
<dbReference type="RefSeq" id="WP_003078939.1">
    <property type="nucleotide sequence ID" value="NZ_AEUW02000001.1"/>
</dbReference>
<dbReference type="AlphaFoldDB" id="G5JWB9"/>
<evidence type="ECO:0008006" key="4">
    <source>
        <dbReference type="Google" id="ProtNLM"/>
    </source>
</evidence>
<evidence type="ECO:0000256" key="1">
    <source>
        <dbReference type="SAM" id="Phobius"/>
    </source>
</evidence>
<dbReference type="Gene3D" id="3.10.450.400">
    <property type="entry name" value="Uncharacterised protein PF15513, DUF4651"/>
    <property type="match status" value="1"/>
</dbReference>
<comment type="caution">
    <text evidence="2">The sequence shown here is derived from an EMBL/GenBank/DDBJ whole genome shotgun (WGS) entry which is preliminary data.</text>
</comment>
<dbReference type="Proteomes" id="UP000003573">
    <property type="component" value="Unassembled WGS sequence"/>
</dbReference>
<keyword evidence="1" id="KW-0472">Membrane</keyword>
<evidence type="ECO:0000313" key="2">
    <source>
        <dbReference type="EMBL" id="EHJ51762.1"/>
    </source>
</evidence>
<sequence>MKKQKIVWLSGALVLTGFTVAGLVLKKRYRQKRKNEVIELVRTTFAPYGDIAVVYINDFESTAQLMTGGLVLENGRNFTFKFEKGQLFYQEESNK</sequence>
<dbReference type="STRING" id="764298.STRMA_1865"/>
<reference evidence="2 3" key="1">
    <citation type="journal article" date="2014" name="Int. J. Syst. Evol. Microbiol.">
        <title>Phylogenomics and the dynamic genome evolution of the genus Streptococcus.</title>
        <authorList>
            <consortium name="The Broad Institute Genome Sequencing Platform"/>
            <person name="Richards V.P."/>
            <person name="Palmer S.R."/>
            <person name="Pavinski Bitar P.D."/>
            <person name="Qin X."/>
            <person name="Weinstock G.M."/>
            <person name="Highlander S.K."/>
            <person name="Town C.D."/>
            <person name="Burne R.A."/>
            <person name="Stanhope M.J."/>
        </authorList>
    </citation>
    <scope>NUCLEOTIDE SEQUENCE [LARGE SCALE GENOMIC DNA]</scope>
    <source>
        <strain evidence="2 3">NCTC 11558</strain>
    </source>
</reference>
<name>G5JWB9_9STRE</name>
<keyword evidence="3" id="KW-1185">Reference proteome</keyword>
<keyword evidence="1" id="KW-0812">Transmembrane</keyword>